<name>A0AAN1VHZ2_9BORD</name>
<dbReference type="Proteomes" id="UP000282741">
    <property type="component" value="Chromosome"/>
</dbReference>
<gene>
    <name evidence="2" type="ORF">CS347_21670</name>
</gene>
<evidence type="ECO:0000313" key="2">
    <source>
        <dbReference type="EMBL" id="AZW19180.1"/>
    </source>
</evidence>
<dbReference type="AlphaFoldDB" id="A0AAN1VHZ2"/>
<organism evidence="2 3">
    <name type="scientific">Bordetella hinzii</name>
    <dbReference type="NCBI Taxonomy" id="103855"/>
    <lineage>
        <taxon>Bacteria</taxon>
        <taxon>Pseudomonadati</taxon>
        <taxon>Pseudomonadota</taxon>
        <taxon>Betaproteobacteria</taxon>
        <taxon>Burkholderiales</taxon>
        <taxon>Alcaligenaceae</taxon>
        <taxon>Bordetella</taxon>
    </lineage>
</organism>
<evidence type="ECO:0000313" key="3">
    <source>
        <dbReference type="Proteomes" id="UP000282741"/>
    </source>
</evidence>
<proteinExistence type="predicted"/>
<accession>A0AAN1VHZ2</accession>
<reference evidence="3" key="1">
    <citation type="submission" date="2017-10" db="EMBL/GenBank/DDBJ databases">
        <title>Whole genome sequencing of various Bordetella species.</title>
        <authorList>
            <person name="Weigand M.R."/>
            <person name="Loparev V."/>
            <person name="Peng Y."/>
            <person name="Bowden K.E."/>
            <person name="Tondella M.L."/>
            <person name="Williams M.M."/>
        </authorList>
    </citation>
    <scope>NUCLEOTIDE SEQUENCE [LARGE SCALE GENOMIC DNA]</scope>
    <source>
        <strain evidence="3">H720</strain>
    </source>
</reference>
<sequence length="80" mass="8643">MSDKQINNGVPAFPHIEPPGKGFSIEPGMSLRDYFAAKAMQGILAAQIHGFNDRPANGPFASMAYEMADAMLKARETSND</sequence>
<evidence type="ECO:0000256" key="1">
    <source>
        <dbReference type="SAM" id="MobiDB-lite"/>
    </source>
</evidence>
<dbReference type="EMBL" id="CP024172">
    <property type="protein sequence ID" value="AZW19180.1"/>
    <property type="molecule type" value="Genomic_DNA"/>
</dbReference>
<dbReference type="RefSeq" id="WP_053107843.1">
    <property type="nucleotide sequence ID" value="NZ_CP012077.1"/>
</dbReference>
<protein>
    <submittedName>
        <fullName evidence="2">Uncharacterized protein</fullName>
    </submittedName>
</protein>
<feature type="region of interest" description="Disordered" evidence="1">
    <location>
        <begin position="1"/>
        <end position="21"/>
    </location>
</feature>